<evidence type="ECO:0000313" key="2">
    <source>
        <dbReference type="Proteomes" id="UP000184406"/>
    </source>
</evidence>
<protein>
    <submittedName>
        <fullName evidence="1">Gluconate 2-dehydrogenase subunit 3</fullName>
    </submittedName>
</protein>
<reference evidence="2" key="1">
    <citation type="submission" date="2016-11" db="EMBL/GenBank/DDBJ databases">
        <authorList>
            <person name="Varghese N."/>
            <person name="Submissions S."/>
        </authorList>
    </citation>
    <scope>NUCLEOTIDE SEQUENCE [LARGE SCALE GENOMIC DNA]</scope>
    <source>
        <strain evidence="2">DSM 17539</strain>
    </source>
</reference>
<dbReference type="OrthoDB" id="129242at2"/>
<organism evidence="1 2">
    <name type="scientific">Arenibacter palladensis</name>
    <dbReference type="NCBI Taxonomy" id="237373"/>
    <lineage>
        <taxon>Bacteria</taxon>
        <taxon>Pseudomonadati</taxon>
        <taxon>Bacteroidota</taxon>
        <taxon>Flavobacteriia</taxon>
        <taxon>Flavobacteriales</taxon>
        <taxon>Flavobacteriaceae</taxon>
        <taxon>Arenibacter</taxon>
    </lineage>
</organism>
<evidence type="ECO:0000313" key="1">
    <source>
        <dbReference type="EMBL" id="SHF68981.1"/>
    </source>
</evidence>
<keyword evidence="2" id="KW-1185">Reference proteome</keyword>
<gene>
    <name evidence="1" type="ORF">SAMN03080594_106191</name>
</gene>
<accession>A0A1M5DQ63</accession>
<dbReference type="AlphaFoldDB" id="A0A1M5DQ63"/>
<dbReference type="EMBL" id="FQUX01000006">
    <property type="protein sequence ID" value="SHF68981.1"/>
    <property type="molecule type" value="Genomic_DNA"/>
</dbReference>
<name>A0A1M5DQ63_9FLAO</name>
<dbReference type="Pfam" id="PF13618">
    <property type="entry name" value="Gluconate_2-dh3"/>
    <property type="match status" value="1"/>
</dbReference>
<dbReference type="RefSeq" id="WP_072863569.1">
    <property type="nucleotide sequence ID" value="NZ_FQUX01000006.1"/>
</dbReference>
<sequence>MDRRKSIQTIILGAGASALAFHGCKTDGPDTAKEAVAAAENTHYFGRTPEELELIEKLNAEQLFTEHEMETIAVLSTIILPPKEPNGGPIEAEVPEFIEFMGKDIPELQLTLKGGLMWLDHKSNTDFGTEFKLATLDQQKQILDTICYHDIEKPLDVQPLEIQFFYLMRGLTVCGYYSSKVGIAELGYKGNTPNVWDGVPDDVLAQHGVSYDPEWVAKCIDQSTRNEIATWDENGNLLT</sequence>
<dbReference type="Proteomes" id="UP000184406">
    <property type="component" value="Unassembled WGS sequence"/>
</dbReference>
<proteinExistence type="predicted"/>
<dbReference type="InterPro" id="IPR027056">
    <property type="entry name" value="Gluconate_2DH_su3"/>
</dbReference>